<evidence type="ECO:0000256" key="3">
    <source>
        <dbReference type="ARBA" id="ARBA00006759"/>
    </source>
</evidence>
<evidence type="ECO:0000256" key="5">
    <source>
        <dbReference type="ARBA" id="ARBA00022801"/>
    </source>
</evidence>
<reference evidence="9 10" key="1">
    <citation type="submission" date="2020-04" db="EMBL/GenBank/DDBJ databases">
        <authorList>
            <person name="De Canck E."/>
        </authorList>
    </citation>
    <scope>NUCLEOTIDE SEQUENCE [LARGE SCALE GENOMIC DNA]</scope>
    <source>
        <strain evidence="9 10">LMG 27174</strain>
    </source>
</reference>
<evidence type="ECO:0000259" key="8">
    <source>
        <dbReference type="SMART" id="SM00849"/>
    </source>
</evidence>
<feature type="binding site" evidence="7">
    <location>
        <position position="58"/>
    </location>
    <ligand>
        <name>Zn(2+)</name>
        <dbReference type="ChEBI" id="CHEBI:29105"/>
        <label>1</label>
    </ligand>
</feature>
<evidence type="ECO:0000256" key="6">
    <source>
        <dbReference type="ARBA" id="ARBA00022833"/>
    </source>
</evidence>
<dbReference type="InterPro" id="IPR035680">
    <property type="entry name" value="Clx_II_MBL"/>
</dbReference>
<dbReference type="CDD" id="cd07723">
    <property type="entry name" value="hydroxyacylglutathione_hydrolase_MBL-fold"/>
    <property type="match status" value="1"/>
</dbReference>
<dbReference type="InterPro" id="IPR032282">
    <property type="entry name" value="HAGH_C"/>
</dbReference>
<dbReference type="Proteomes" id="UP000494205">
    <property type="component" value="Unassembled WGS sequence"/>
</dbReference>
<dbReference type="GO" id="GO:0008270">
    <property type="term" value="F:zinc ion binding"/>
    <property type="evidence" value="ECO:0007669"/>
    <property type="project" value="InterPro"/>
</dbReference>
<dbReference type="SMART" id="SM00849">
    <property type="entry name" value="Lactamase_B"/>
    <property type="match status" value="1"/>
</dbReference>
<dbReference type="HAMAP" id="MF_01374">
    <property type="entry name" value="Glyoxalase_2"/>
    <property type="match status" value="1"/>
</dbReference>
<dbReference type="Pfam" id="PF16123">
    <property type="entry name" value="HAGH_C"/>
    <property type="match status" value="1"/>
</dbReference>
<gene>
    <name evidence="9" type="primary">gloB_4</name>
    <name evidence="7" type="synonym">gloB</name>
    <name evidence="9" type="ORF">LMG27174_03204</name>
</gene>
<dbReference type="InterPro" id="IPR001018">
    <property type="entry name" value="Beta-lactamase_class-B_CS"/>
</dbReference>
<proteinExistence type="inferred from homology"/>
<sequence length="296" mass="32200">MSMSNDLEYLPIPFSKDNYAWVIADGISAVVVDPGVAEPVVAYIHSRKLIVTAILLTHHHGDHVGGVEELLRFCGKKETPVFGPARERIASVTCKVGDGFEVTLQEPAFSAKVIATPGHTNGHVTYYQQGVAGLPGHLFSGDTLFASGCGRLLEGTAAEMLGSLDTLASLPPATLVHCAHEYTLSNLEFARVCEPGNKHVQGWQDVAVKLRERGRPTLPTTIAHELSVNPFLRVHEPAIHDVLVERFNVPVPHRLAAFILLRAWKDLFQGEFRELTEKWVELAGAGKPTISAQIGP</sequence>
<dbReference type="PANTHER" id="PTHR43705">
    <property type="entry name" value="HYDROXYACYLGLUTATHIONE HYDROLASE"/>
    <property type="match status" value="1"/>
</dbReference>
<dbReference type="PANTHER" id="PTHR43705:SF1">
    <property type="entry name" value="HYDROXYACYLGLUTATHIONE HYDROLASE GLOB"/>
    <property type="match status" value="1"/>
</dbReference>
<comment type="catalytic activity">
    <reaction evidence="1 7">
        <text>an S-(2-hydroxyacyl)glutathione + H2O = a 2-hydroxy carboxylate + glutathione + H(+)</text>
        <dbReference type="Rhea" id="RHEA:21864"/>
        <dbReference type="ChEBI" id="CHEBI:15377"/>
        <dbReference type="ChEBI" id="CHEBI:15378"/>
        <dbReference type="ChEBI" id="CHEBI:57925"/>
        <dbReference type="ChEBI" id="CHEBI:58896"/>
        <dbReference type="ChEBI" id="CHEBI:71261"/>
        <dbReference type="EC" id="3.1.2.6"/>
    </reaction>
</comment>
<dbReference type="GO" id="GO:0004416">
    <property type="term" value="F:hydroxyacylglutathione hydrolase activity"/>
    <property type="evidence" value="ECO:0007669"/>
    <property type="project" value="UniProtKB-UniRule"/>
</dbReference>
<keyword evidence="5 7" id="KW-0378">Hydrolase</keyword>
<evidence type="ECO:0000313" key="9">
    <source>
        <dbReference type="EMBL" id="CAB3691696.1"/>
    </source>
</evidence>
<name>A0A6J5B5T9_9BURK</name>
<keyword evidence="6 7" id="KW-0862">Zinc</keyword>
<dbReference type="InterPro" id="IPR036866">
    <property type="entry name" value="RibonucZ/Hydroxyglut_hydro"/>
</dbReference>
<evidence type="ECO:0000256" key="7">
    <source>
        <dbReference type="HAMAP-Rule" id="MF_01374"/>
    </source>
</evidence>
<feature type="binding site" evidence="7">
    <location>
        <position position="180"/>
    </location>
    <ligand>
        <name>Zn(2+)</name>
        <dbReference type="ChEBI" id="CHEBI:29105"/>
        <label>2</label>
    </ligand>
</feature>
<feature type="binding site" evidence="7">
    <location>
        <position position="142"/>
    </location>
    <ligand>
        <name>Zn(2+)</name>
        <dbReference type="ChEBI" id="CHEBI:29105"/>
        <label>1</label>
    </ligand>
</feature>
<feature type="binding site" evidence="7">
    <location>
        <position position="119"/>
    </location>
    <ligand>
        <name>Zn(2+)</name>
        <dbReference type="ChEBI" id="CHEBI:29105"/>
        <label>1</label>
    </ligand>
</feature>
<feature type="domain" description="Metallo-beta-lactamase" evidence="8">
    <location>
        <begin position="17"/>
        <end position="180"/>
    </location>
</feature>
<dbReference type="InterPro" id="IPR001279">
    <property type="entry name" value="Metallo-B-lactamas"/>
</dbReference>
<dbReference type="InterPro" id="IPR050110">
    <property type="entry name" value="Glyoxalase_II_hydrolase"/>
</dbReference>
<comment type="pathway">
    <text evidence="2 7">Secondary metabolite metabolism; methylglyoxal degradation; (R)-lactate from methylglyoxal: step 2/2.</text>
</comment>
<dbReference type="Pfam" id="PF00753">
    <property type="entry name" value="Lactamase_B"/>
    <property type="match status" value="1"/>
</dbReference>
<dbReference type="EMBL" id="CADIJZ010000010">
    <property type="protein sequence ID" value="CAB3691696.1"/>
    <property type="molecule type" value="Genomic_DNA"/>
</dbReference>
<comment type="similarity">
    <text evidence="3 7">Belongs to the metallo-beta-lactamase superfamily. Glyoxalase II family.</text>
</comment>
<organism evidence="9 10">
    <name type="scientific">Paraburkholderia rhynchosiae</name>
    <dbReference type="NCBI Taxonomy" id="487049"/>
    <lineage>
        <taxon>Bacteria</taxon>
        <taxon>Pseudomonadati</taxon>
        <taxon>Pseudomonadota</taxon>
        <taxon>Betaproteobacteria</taxon>
        <taxon>Burkholderiales</taxon>
        <taxon>Burkholderiaceae</taxon>
        <taxon>Paraburkholderia</taxon>
    </lineage>
</organism>
<dbReference type="PROSITE" id="PS00743">
    <property type="entry name" value="BETA_LACTAMASE_B_1"/>
    <property type="match status" value="1"/>
</dbReference>
<dbReference type="InterPro" id="IPR017782">
    <property type="entry name" value="Hydroxyacylglutathione_Hdrlase"/>
</dbReference>
<comment type="cofactor">
    <cofactor evidence="7">
        <name>Zn(2+)</name>
        <dbReference type="ChEBI" id="CHEBI:29105"/>
    </cofactor>
    <text evidence="7">Binds 2 Zn(2+) ions per subunit.</text>
</comment>
<comment type="function">
    <text evidence="7">Thiolesterase that catalyzes the hydrolysis of S-D-lactoyl-glutathione to form glutathione and D-lactic acid.</text>
</comment>
<feature type="binding site" evidence="7">
    <location>
        <position position="63"/>
    </location>
    <ligand>
        <name>Zn(2+)</name>
        <dbReference type="ChEBI" id="CHEBI:29105"/>
        <label>2</label>
    </ligand>
</feature>
<keyword evidence="4 7" id="KW-0479">Metal-binding</keyword>
<dbReference type="NCBIfam" id="TIGR03413">
    <property type="entry name" value="GSH_gloB"/>
    <property type="match status" value="1"/>
</dbReference>
<feature type="binding site" evidence="7">
    <location>
        <position position="62"/>
    </location>
    <ligand>
        <name>Zn(2+)</name>
        <dbReference type="ChEBI" id="CHEBI:29105"/>
        <label>2</label>
    </ligand>
</feature>
<feature type="binding site" evidence="7">
    <location>
        <position position="60"/>
    </location>
    <ligand>
        <name>Zn(2+)</name>
        <dbReference type="ChEBI" id="CHEBI:29105"/>
        <label>1</label>
    </ligand>
</feature>
<dbReference type="PIRSF" id="PIRSF005457">
    <property type="entry name" value="Glx"/>
    <property type="match status" value="1"/>
</dbReference>
<dbReference type="Gene3D" id="3.60.15.10">
    <property type="entry name" value="Ribonuclease Z/Hydroxyacylglutathione hydrolase-like"/>
    <property type="match status" value="1"/>
</dbReference>
<dbReference type="EC" id="3.1.2.6" evidence="7"/>
<feature type="binding site" evidence="7">
    <location>
        <position position="142"/>
    </location>
    <ligand>
        <name>Zn(2+)</name>
        <dbReference type="ChEBI" id="CHEBI:29105"/>
        <label>2</label>
    </ligand>
</feature>
<evidence type="ECO:0000256" key="4">
    <source>
        <dbReference type="ARBA" id="ARBA00022723"/>
    </source>
</evidence>
<evidence type="ECO:0000256" key="2">
    <source>
        <dbReference type="ARBA" id="ARBA00004963"/>
    </source>
</evidence>
<protein>
    <recommendedName>
        <fullName evidence="7">Hydroxyacylglutathione hydrolase</fullName>
        <ecNumber evidence="7">3.1.2.6</ecNumber>
    </recommendedName>
    <alternativeName>
        <fullName evidence="7">Glyoxalase II</fullName>
        <shortName evidence="7">Glx II</shortName>
    </alternativeName>
</protein>
<evidence type="ECO:0000313" key="10">
    <source>
        <dbReference type="Proteomes" id="UP000494205"/>
    </source>
</evidence>
<accession>A0A6J5B5T9</accession>
<dbReference type="AlphaFoldDB" id="A0A6J5B5T9"/>
<dbReference type="GO" id="GO:0019243">
    <property type="term" value="P:methylglyoxal catabolic process to D-lactate via S-lactoyl-glutathione"/>
    <property type="evidence" value="ECO:0007669"/>
    <property type="project" value="UniProtKB-UniRule"/>
</dbReference>
<dbReference type="GO" id="GO:0008800">
    <property type="term" value="F:beta-lactamase activity"/>
    <property type="evidence" value="ECO:0007669"/>
    <property type="project" value="InterPro"/>
</dbReference>
<evidence type="ECO:0000256" key="1">
    <source>
        <dbReference type="ARBA" id="ARBA00001623"/>
    </source>
</evidence>
<dbReference type="GO" id="GO:0017001">
    <property type="term" value="P:antibiotic catabolic process"/>
    <property type="evidence" value="ECO:0007669"/>
    <property type="project" value="InterPro"/>
</dbReference>
<dbReference type="SUPFAM" id="SSF56281">
    <property type="entry name" value="Metallo-hydrolase/oxidoreductase"/>
    <property type="match status" value="1"/>
</dbReference>
<comment type="subunit">
    <text evidence="7">Monomer.</text>
</comment>
<dbReference type="UniPathway" id="UPA00619">
    <property type="reaction ID" value="UER00676"/>
</dbReference>